<organism evidence="1 2">
    <name type="scientific">Colletotrichum incanum</name>
    <name type="common">Soybean anthracnose fungus</name>
    <dbReference type="NCBI Taxonomy" id="1573173"/>
    <lineage>
        <taxon>Eukaryota</taxon>
        <taxon>Fungi</taxon>
        <taxon>Dikarya</taxon>
        <taxon>Ascomycota</taxon>
        <taxon>Pezizomycotina</taxon>
        <taxon>Sordariomycetes</taxon>
        <taxon>Hypocreomycetidae</taxon>
        <taxon>Glomerellales</taxon>
        <taxon>Glomerellaceae</taxon>
        <taxon>Colletotrichum</taxon>
        <taxon>Colletotrichum spaethianum species complex</taxon>
    </lineage>
</organism>
<protein>
    <recommendedName>
        <fullName evidence="3">F-box domain-containing protein</fullName>
    </recommendedName>
</protein>
<evidence type="ECO:0000313" key="1">
    <source>
        <dbReference type="EMBL" id="KZL80004.1"/>
    </source>
</evidence>
<accession>A0A161VRV6</accession>
<gene>
    <name evidence="1" type="ORF">CI238_07295</name>
</gene>
<keyword evidence="2" id="KW-1185">Reference proteome</keyword>
<reference evidence="1 2" key="1">
    <citation type="submission" date="2015-06" db="EMBL/GenBank/DDBJ databases">
        <title>Survival trade-offs in plant roots during colonization by closely related pathogenic and mutualistic fungi.</title>
        <authorList>
            <person name="Hacquard S."/>
            <person name="Kracher B."/>
            <person name="Hiruma K."/>
            <person name="Weinman A."/>
            <person name="Muench P."/>
            <person name="Garrido Oter R."/>
            <person name="Ver Loren van Themaat E."/>
            <person name="Dallerey J.-F."/>
            <person name="Damm U."/>
            <person name="Henrissat B."/>
            <person name="Lespinet O."/>
            <person name="Thon M."/>
            <person name="Kemen E."/>
            <person name="McHardy A.C."/>
            <person name="Schulze-Lefert P."/>
            <person name="O'Connell R.J."/>
        </authorList>
    </citation>
    <scope>NUCLEOTIDE SEQUENCE [LARGE SCALE GENOMIC DNA]</scope>
    <source>
        <strain evidence="1 2">MAFF 238704</strain>
    </source>
</reference>
<sequence>MSEMRESQPPPGLWNIAPELFSTILSYLEIRELRPLMETCQAINSLTGPTFYEKIFTKQGSRYDTAGLVDLLTRRPFIRNLVYYLVIDELDEGALRQLLAFDMPKLRSILVQHEKDIMKPTGTEIKRSLNTLVCEKPQIQNYSAVDFFPLENLNELHIEASKVSLAALKKFFVPAKSLSIFRFINQLEFPCAPDEFSSVLASSRETVKVLKLFWQGFHLPDTPCMSFSDFTAMRQLVVDPRALFGSYTVESDMKTLIKERMPPNLKVLSLDNVQPVVRSVRRGRGYPLKPVYKKLLSTIIEEKERLTPHLKYLTYYYAENCIEDIGMYPFKDHGMLLASLYTEDEPTYSNDWLDSNDARME</sequence>
<evidence type="ECO:0000313" key="2">
    <source>
        <dbReference type="Proteomes" id="UP000076584"/>
    </source>
</evidence>
<dbReference type="AlphaFoldDB" id="A0A161VRV6"/>
<name>A0A161VRV6_COLIC</name>
<dbReference type="Proteomes" id="UP000076584">
    <property type="component" value="Unassembled WGS sequence"/>
</dbReference>
<dbReference type="EMBL" id="LFIW01001989">
    <property type="protein sequence ID" value="KZL80004.1"/>
    <property type="molecule type" value="Genomic_DNA"/>
</dbReference>
<proteinExistence type="predicted"/>
<comment type="caution">
    <text evidence="1">The sequence shown here is derived from an EMBL/GenBank/DDBJ whole genome shotgun (WGS) entry which is preliminary data.</text>
</comment>
<evidence type="ECO:0008006" key="3">
    <source>
        <dbReference type="Google" id="ProtNLM"/>
    </source>
</evidence>